<organism evidence="1">
    <name type="scientific">Diplonema japonicum</name>
    <dbReference type="NCBI Taxonomy" id="2508216"/>
    <lineage>
        <taxon>Eukaryota</taxon>
        <taxon>Discoba</taxon>
        <taxon>Euglenozoa</taxon>
        <taxon>Diplonemea</taxon>
        <taxon>Diplonemidae</taxon>
        <taxon>Diplonema</taxon>
    </lineage>
</organism>
<evidence type="ECO:0000313" key="1">
    <source>
        <dbReference type="EMBL" id="QHQ98667.1"/>
    </source>
</evidence>
<protein>
    <submittedName>
        <fullName evidence="1">NADH dehydrogenase subunit 9</fullName>
    </submittedName>
</protein>
<dbReference type="AlphaFoldDB" id="A0A6G5ZTP4"/>
<sequence length="170" mass="18644">MLATPLHTTWGLAVHWCLRTTSVGSYTTTWALHTTSLLHIICSTVSMRATTLVDTWCMHSVLGGHTATWCTWSYTWCATMLVHTAVDGIIDLHDTLAADWCPGNMYDSYYVLSCAAHSLYGGSVLWLDWLCSPGVLSKAGSSVFFFFFFSTAGGVHSLHDSIGHSISATW</sequence>
<reference evidence="1" key="1">
    <citation type="journal article" date="2020" name="Nucleic Acids Res.">
        <title>Gene fragmentation and RNA editing without borders: eccentric mitochondrial genomes of diplonemids.</title>
        <authorList>
            <person name="Kaur B."/>
            <person name="Zahonova K."/>
            <person name="Valach M."/>
            <person name="Faktorova D."/>
            <person name="Prokopchuk G."/>
            <person name="Burger G."/>
            <person name="Lukes J."/>
        </authorList>
    </citation>
    <scope>NUCLEOTIDE SEQUENCE</scope>
</reference>
<proteinExistence type="evidence at transcript level"/>
<keyword evidence="1" id="KW-0496">Mitochondrion</keyword>
<name>A0A6G5ZTP4_9EUGL</name>
<geneLocation type="mitochondrion" evidence="1"/>
<accession>A0A6G5ZTP4</accession>
<dbReference type="EMBL" id="MN109080">
    <property type="protein sequence ID" value="QHQ98667.1"/>
    <property type="molecule type" value="mRNA"/>
</dbReference>